<keyword evidence="1" id="KW-0175">Coiled coil</keyword>
<feature type="compositionally biased region" description="Polar residues" evidence="2">
    <location>
        <begin position="224"/>
        <end position="237"/>
    </location>
</feature>
<evidence type="ECO:0008006" key="5">
    <source>
        <dbReference type="Google" id="ProtNLM"/>
    </source>
</evidence>
<sequence length="259" mass="27917">MAEKAGKIVSGEGSESEDEEEDEPMWVPTIAPKAPIVEKAPIPPPSPATMTAPTGPADAASSDNSPEEHAPVPSPILIPTPAQATPLASPQPTAPVENDPWHETIHRPFTEAEGVAKMSLAAASKLQSVLDGTLEQITDLVDSQEHLLTMITERNGRIVRNSKIAAVEQTMSQAPVYFQKVVALKARMAEITQSMERMKKQAEYLQVEAQSRAIAKEDARDKMSQWNKLLSAKPSTDLQRKMDESAPRSAPSSLGHASS</sequence>
<accession>A0A1V9YL63</accession>
<organism evidence="3 4">
    <name type="scientific">Achlya hypogyna</name>
    <name type="common">Oomycete</name>
    <name type="synonym">Protoachlya hypogyna</name>
    <dbReference type="NCBI Taxonomy" id="1202772"/>
    <lineage>
        <taxon>Eukaryota</taxon>
        <taxon>Sar</taxon>
        <taxon>Stramenopiles</taxon>
        <taxon>Oomycota</taxon>
        <taxon>Saprolegniomycetes</taxon>
        <taxon>Saprolegniales</taxon>
        <taxon>Achlyaceae</taxon>
        <taxon>Achlya</taxon>
    </lineage>
</organism>
<evidence type="ECO:0000313" key="4">
    <source>
        <dbReference type="Proteomes" id="UP000243579"/>
    </source>
</evidence>
<proteinExistence type="predicted"/>
<evidence type="ECO:0000313" key="3">
    <source>
        <dbReference type="EMBL" id="OQR86464.1"/>
    </source>
</evidence>
<dbReference type="AlphaFoldDB" id="A0A1V9YL63"/>
<keyword evidence="4" id="KW-1185">Reference proteome</keyword>
<reference evidence="3 4" key="1">
    <citation type="journal article" date="2014" name="Genome Biol. Evol.">
        <title>The secreted proteins of Achlya hypogyna and Thraustotheca clavata identify the ancestral oomycete secretome and reveal gene acquisitions by horizontal gene transfer.</title>
        <authorList>
            <person name="Misner I."/>
            <person name="Blouin N."/>
            <person name="Leonard G."/>
            <person name="Richards T.A."/>
            <person name="Lane C.E."/>
        </authorList>
    </citation>
    <scope>NUCLEOTIDE SEQUENCE [LARGE SCALE GENOMIC DNA]</scope>
    <source>
        <strain evidence="3 4">ATCC 48635</strain>
    </source>
</reference>
<protein>
    <recommendedName>
        <fullName evidence="5">Biogenesis of lysosome-related organelles complex 1 subunit 6</fullName>
    </recommendedName>
</protein>
<dbReference type="Pfam" id="PF14712">
    <property type="entry name" value="Snapin_Pallidin"/>
    <property type="match status" value="1"/>
</dbReference>
<dbReference type="EMBL" id="JNBR01001504">
    <property type="protein sequence ID" value="OQR86464.1"/>
    <property type="molecule type" value="Genomic_DNA"/>
</dbReference>
<feature type="coiled-coil region" evidence="1">
    <location>
        <begin position="181"/>
        <end position="208"/>
    </location>
</feature>
<feature type="region of interest" description="Disordered" evidence="2">
    <location>
        <begin position="1"/>
        <end position="101"/>
    </location>
</feature>
<dbReference type="GO" id="GO:0030133">
    <property type="term" value="C:transport vesicle"/>
    <property type="evidence" value="ECO:0007669"/>
    <property type="project" value="TreeGrafter"/>
</dbReference>
<feature type="compositionally biased region" description="Polar residues" evidence="2">
    <location>
        <begin position="250"/>
        <end position="259"/>
    </location>
</feature>
<gene>
    <name evidence="3" type="ORF">ACHHYP_20483</name>
</gene>
<evidence type="ECO:0000256" key="2">
    <source>
        <dbReference type="SAM" id="MobiDB-lite"/>
    </source>
</evidence>
<dbReference type="InterPro" id="IPR028119">
    <property type="entry name" value="Snapin/Pallidin/Snn1"/>
</dbReference>
<name>A0A1V9YL63_ACHHY</name>
<dbReference type="PANTHER" id="PTHR31328:SF2">
    <property type="entry name" value="BIOGENESIS OF LYSOSOME-RELATED ORGANELLES COMPLEX 1 SUBUNIT 6"/>
    <property type="match status" value="1"/>
</dbReference>
<feature type="compositionally biased region" description="Polar residues" evidence="2">
    <location>
        <begin position="82"/>
        <end position="91"/>
    </location>
</feature>
<feature type="compositionally biased region" description="Low complexity" evidence="2">
    <location>
        <begin position="48"/>
        <end position="60"/>
    </location>
</feature>
<dbReference type="OrthoDB" id="79125at2759"/>
<dbReference type="GO" id="GO:0031083">
    <property type="term" value="C:BLOC-1 complex"/>
    <property type="evidence" value="ECO:0007669"/>
    <property type="project" value="TreeGrafter"/>
</dbReference>
<feature type="compositionally biased region" description="Acidic residues" evidence="2">
    <location>
        <begin position="14"/>
        <end position="24"/>
    </location>
</feature>
<comment type="caution">
    <text evidence="3">The sequence shown here is derived from an EMBL/GenBank/DDBJ whole genome shotgun (WGS) entry which is preliminary data.</text>
</comment>
<dbReference type="Proteomes" id="UP000243579">
    <property type="component" value="Unassembled WGS sequence"/>
</dbReference>
<evidence type="ECO:0000256" key="1">
    <source>
        <dbReference type="SAM" id="Coils"/>
    </source>
</evidence>
<feature type="region of interest" description="Disordered" evidence="2">
    <location>
        <begin position="219"/>
        <end position="259"/>
    </location>
</feature>
<feature type="compositionally biased region" description="Low complexity" evidence="2">
    <location>
        <begin position="30"/>
        <end position="40"/>
    </location>
</feature>
<dbReference type="PANTHER" id="PTHR31328">
    <property type="entry name" value="BIOGENESIS OF LYSOSOME-RELATED ORGANELLES COMPLEX 1 SUBUNIT 6"/>
    <property type="match status" value="1"/>
</dbReference>